<dbReference type="AlphaFoldDB" id="A0A381TGW2"/>
<dbReference type="EMBL" id="UINC01004570">
    <property type="protein sequence ID" value="SVA15300.1"/>
    <property type="molecule type" value="Genomic_DNA"/>
</dbReference>
<proteinExistence type="predicted"/>
<accession>A0A381TGW2</accession>
<name>A0A381TGW2_9ZZZZ</name>
<protein>
    <submittedName>
        <fullName evidence="1">Uncharacterized protein</fullName>
    </submittedName>
</protein>
<organism evidence="1">
    <name type="scientific">marine metagenome</name>
    <dbReference type="NCBI Taxonomy" id="408172"/>
    <lineage>
        <taxon>unclassified sequences</taxon>
        <taxon>metagenomes</taxon>
        <taxon>ecological metagenomes</taxon>
    </lineage>
</organism>
<sequence>MEYRTDEQVEARARQIVPLSNGDIDQLKELIDGVRTAADLMESLIQPFDGEIDVSTMSRTVE</sequence>
<reference evidence="1" key="1">
    <citation type="submission" date="2018-05" db="EMBL/GenBank/DDBJ databases">
        <authorList>
            <person name="Lanie J.A."/>
            <person name="Ng W.-L."/>
            <person name="Kazmierczak K.M."/>
            <person name="Andrzejewski T.M."/>
            <person name="Davidsen T.M."/>
            <person name="Wayne K.J."/>
            <person name="Tettelin H."/>
            <person name="Glass J.I."/>
            <person name="Rusch D."/>
            <person name="Podicherti R."/>
            <person name="Tsui H.-C.T."/>
            <person name="Winkler M.E."/>
        </authorList>
    </citation>
    <scope>NUCLEOTIDE SEQUENCE</scope>
</reference>
<feature type="non-terminal residue" evidence="1">
    <location>
        <position position="62"/>
    </location>
</feature>
<gene>
    <name evidence="1" type="ORF">METZ01_LOCUS68154</name>
</gene>
<evidence type="ECO:0000313" key="1">
    <source>
        <dbReference type="EMBL" id="SVA15300.1"/>
    </source>
</evidence>